<dbReference type="OrthoDB" id="1737200at2759"/>
<evidence type="ECO:0000313" key="2">
    <source>
        <dbReference type="EMBL" id="CDW25587.1"/>
    </source>
</evidence>
<proteinExistence type="predicted"/>
<name>A0A0K2TIW0_LEPSM</name>
<protein>
    <submittedName>
        <fullName evidence="2">Uncharacterized protein</fullName>
    </submittedName>
</protein>
<evidence type="ECO:0000256" key="1">
    <source>
        <dbReference type="SAM" id="MobiDB-lite"/>
    </source>
</evidence>
<feature type="region of interest" description="Disordered" evidence="1">
    <location>
        <begin position="108"/>
        <end position="127"/>
    </location>
</feature>
<feature type="region of interest" description="Disordered" evidence="1">
    <location>
        <begin position="67"/>
        <end position="86"/>
    </location>
</feature>
<accession>A0A0K2TIW0</accession>
<dbReference type="AlphaFoldDB" id="A0A0K2TIW0"/>
<dbReference type="EMBL" id="HACA01008226">
    <property type="protein sequence ID" value="CDW25587.1"/>
    <property type="molecule type" value="Transcribed_RNA"/>
</dbReference>
<organism evidence="2">
    <name type="scientific">Lepeophtheirus salmonis</name>
    <name type="common">Salmon louse</name>
    <name type="synonym">Caligus salmonis</name>
    <dbReference type="NCBI Taxonomy" id="72036"/>
    <lineage>
        <taxon>Eukaryota</taxon>
        <taxon>Metazoa</taxon>
        <taxon>Ecdysozoa</taxon>
        <taxon>Arthropoda</taxon>
        <taxon>Crustacea</taxon>
        <taxon>Multicrustacea</taxon>
        <taxon>Hexanauplia</taxon>
        <taxon>Copepoda</taxon>
        <taxon>Siphonostomatoida</taxon>
        <taxon>Caligidae</taxon>
        <taxon>Lepeophtheirus</taxon>
    </lineage>
</organism>
<reference evidence="2" key="1">
    <citation type="submission" date="2014-05" db="EMBL/GenBank/DDBJ databases">
        <authorList>
            <person name="Chronopoulou M."/>
        </authorList>
    </citation>
    <scope>NUCLEOTIDE SEQUENCE</scope>
    <source>
        <tissue evidence="2">Whole organism</tissue>
    </source>
</reference>
<feature type="compositionally biased region" description="Polar residues" evidence="1">
    <location>
        <begin position="115"/>
        <end position="127"/>
    </location>
</feature>
<sequence>MDRNIELVKELGEVKRQVDHLKLKYEELPKMESELNPSSNNILKINYHESVKSEGIMTRAAKRKSINIYSENRGPQPAYPSQERGENTEVNPFKIRSLLKPATLKVTNPKKKPLNTITNQATIRNSK</sequence>